<evidence type="ECO:0000256" key="1">
    <source>
        <dbReference type="SAM" id="MobiDB-lite"/>
    </source>
</evidence>
<dbReference type="PANTHER" id="PTHR38166:SF1">
    <property type="entry name" value="C2H2-TYPE DOMAIN-CONTAINING PROTEIN"/>
    <property type="match status" value="1"/>
</dbReference>
<name>A0A9W8YUS8_9PEZI</name>
<feature type="region of interest" description="Disordered" evidence="1">
    <location>
        <begin position="269"/>
        <end position="288"/>
    </location>
</feature>
<comment type="caution">
    <text evidence="2">The sequence shown here is derived from an EMBL/GenBank/DDBJ whole genome shotgun (WGS) entry which is preliminary data.</text>
</comment>
<dbReference type="AlphaFoldDB" id="A0A9W8YUS8"/>
<dbReference type="Proteomes" id="UP001140453">
    <property type="component" value="Unassembled WGS sequence"/>
</dbReference>
<proteinExistence type="predicted"/>
<evidence type="ECO:0000313" key="2">
    <source>
        <dbReference type="EMBL" id="KAJ4390824.1"/>
    </source>
</evidence>
<organism evidence="2 3">
    <name type="scientific">Gnomoniopsis smithogilvyi</name>
    <dbReference type="NCBI Taxonomy" id="1191159"/>
    <lineage>
        <taxon>Eukaryota</taxon>
        <taxon>Fungi</taxon>
        <taxon>Dikarya</taxon>
        <taxon>Ascomycota</taxon>
        <taxon>Pezizomycotina</taxon>
        <taxon>Sordariomycetes</taxon>
        <taxon>Sordariomycetidae</taxon>
        <taxon>Diaporthales</taxon>
        <taxon>Gnomoniaceae</taxon>
        <taxon>Gnomoniopsis</taxon>
    </lineage>
</organism>
<evidence type="ECO:0008006" key="4">
    <source>
        <dbReference type="Google" id="ProtNLM"/>
    </source>
</evidence>
<sequence length="391" mass="44682">MDASSSPQSWKSISQRTIAKRATFPPQDNKEYHEASRSRSKSVDSPNARFACHFLIANPHKLEANAICARTTWPSIPRLKEHLYRRHGQQRPSCARCACTFEKEKDLDEHLRAEKPCKISDRPSQSISPAQMHMLKRRKGQYNGSEFNKWFEIWDLLFPDRPRPNSPYLDARDGICGWGLRVMDDLQQFVERRVATTVLDKLEKNHVISGEQLKEQRRIKALISESVGSAFKEYTNQHERVTELHEEPEEIPQSSNGYKHQGIVFTDTTTSKGSTLSPSNSTISTDLSENTDYSTMSMCFPAMDNTWMTTSPEHSDRLDFAPQMCTTSITRMLDPDFVREYYSEPILTSYQHVDDSFWLGDSTFPGNEFRNGSQDAADGGSVDFSSAIFRP</sequence>
<gene>
    <name evidence="2" type="ORF">N0V93_004423</name>
</gene>
<protein>
    <recommendedName>
        <fullName evidence="4">C2H2-type domain-containing protein</fullName>
    </recommendedName>
</protein>
<evidence type="ECO:0000313" key="3">
    <source>
        <dbReference type="Proteomes" id="UP001140453"/>
    </source>
</evidence>
<dbReference type="OrthoDB" id="4738706at2759"/>
<feature type="compositionally biased region" description="Low complexity" evidence="1">
    <location>
        <begin position="1"/>
        <end position="14"/>
    </location>
</feature>
<dbReference type="PANTHER" id="PTHR38166">
    <property type="entry name" value="C2H2-TYPE DOMAIN-CONTAINING PROTEIN-RELATED"/>
    <property type="match status" value="1"/>
</dbReference>
<reference evidence="2" key="1">
    <citation type="submission" date="2022-10" db="EMBL/GenBank/DDBJ databases">
        <title>Tapping the CABI collections for fungal endophytes: first genome assemblies for Collariella, Neodidymelliopsis, Ascochyta clinopodiicola, Didymella pomorum, Didymosphaeria variabile, Neocosmospora piperis and Neocucurbitaria cava.</title>
        <authorList>
            <person name="Hill R."/>
        </authorList>
    </citation>
    <scope>NUCLEOTIDE SEQUENCE</scope>
    <source>
        <strain evidence="2">IMI 355082</strain>
    </source>
</reference>
<accession>A0A9W8YUS8</accession>
<feature type="compositionally biased region" description="Basic and acidic residues" evidence="1">
    <location>
        <begin position="28"/>
        <end position="37"/>
    </location>
</feature>
<keyword evidence="3" id="KW-1185">Reference proteome</keyword>
<feature type="region of interest" description="Disordered" evidence="1">
    <location>
        <begin position="1"/>
        <end position="44"/>
    </location>
</feature>
<dbReference type="EMBL" id="JAPEVB010000003">
    <property type="protein sequence ID" value="KAJ4390824.1"/>
    <property type="molecule type" value="Genomic_DNA"/>
</dbReference>